<dbReference type="Pfam" id="PF04264">
    <property type="entry name" value="YceI"/>
    <property type="match status" value="1"/>
</dbReference>
<dbReference type="SUPFAM" id="SSF101874">
    <property type="entry name" value="YceI-like"/>
    <property type="match status" value="1"/>
</dbReference>
<dbReference type="InterPro" id="IPR036761">
    <property type="entry name" value="TTHA0802/YceI-like_sf"/>
</dbReference>
<comment type="caution">
    <text evidence="3">The sequence shown here is derived from an EMBL/GenBank/DDBJ whole genome shotgun (WGS) entry which is preliminary data.</text>
</comment>
<proteinExistence type="predicted"/>
<evidence type="ECO:0000256" key="1">
    <source>
        <dbReference type="SAM" id="SignalP"/>
    </source>
</evidence>
<organism evidence="3 4">
    <name type="scientific">Bizionia argentinensis JUB59</name>
    <dbReference type="NCBI Taxonomy" id="1046627"/>
    <lineage>
        <taxon>Bacteria</taxon>
        <taxon>Pseudomonadati</taxon>
        <taxon>Bacteroidota</taxon>
        <taxon>Flavobacteriia</taxon>
        <taxon>Flavobacteriales</taxon>
        <taxon>Flavobacteriaceae</taxon>
        <taxon>Bizionia</taxon>
    </lineage>
</organism>
<reference evidence="3 4" key="1">
    <citation type="journal article" date="2008" name="Int. J. Syst. Evol. Microbiol.">
        <title>Bizionia argentinensis sp. nov., isolated from surface marine water in Antarctica.</title>
        <authorList>
            <person name="Bercovich A."/>
            <person name="Vazquez S.C."/>
            <person name="Yankilevich P."/>
            <person name="Coria S.H."/>
            <person name="Foti M."/>
            <person name="Hernandez E."/>
            <person name="Vidal A."/>
            <person name="Ruberto L."/>
            <person name="Melo C."/>
            <person name="Marenssi S."/>
            <person name="Criscuolo M."/>
            <person name="Memoli M."/>
            <person name="Arguelles M."/>
            <person name="Mac Cormack W.P."/>
        </authorList>
    </citation>
    <scope>NUCLEOTIDE SEQUENCE [LARGE SCALE GENOMIC DNA]</scope>
    <source>
        <strain evidence="3 4">JUB59</strain>
    </source>
</reference>
<accession>G2EBH1</accession>
<dbReference type="RefSeq" id="WP_123766875.1">
    <property type="nucleotide sequence ID" value="NZ_AFXZ01000012.1"/>
</dbReference>
<evidence type="ECO:0000313" key="3">
    <source>
        <dbReference type="EMBL" id="EGV44140.2"/>
    </source>
</evidence>
<keyword evidence="4" id="KW-1185">Reference proteome</keyword>
<dbReference type="SMART" id="SM00867">
    <property type="entry name" value="YceI"/>
    <property type="match status" value="1"/>
</dbReference>
<protein>
    <submittedName>
        <fullName evidence="3">Polyisoprenoid-binding protein</fullName>
    </submittedName>
</protein>
<dbReference type="eggNOG" id="COG2353">
    <property type="taxonomic scope" value="Bacteria"/>
</dbReference>
<feature type="domain" description="Lipid/polyisoprenoid-binding YceI-like" evidence="2">
    <location>
        <begin position="20"/>
        <end position="174"/>
    </location>
</feature>
<keyword evidence="1" id="KW-0732">Signal</keyword>
<evidence type="ECO:0000313" key="4">
    <source>
        <dbReference type="Proteomes" id="UP000003730"/>
    </source>
</evidence>
<dbReference type="OrthoDB" id="9811006at2"/>
<dbReference type="EMBL" id="AFXZ01000012">
    <property type="protein sequence ID" value="EGV44140.2"/>
    <property type="molecule type" value="Genomic_DNA"/>
</dbReference>
<sequence>MKRSIMLFLGSLTIAYFTCAQTINSNKSIIAFEIGAVGFFNVNGTFTGMTGDFNFNESELESSNFNICVDAKSVDTENAERDIDLRSDIFFEVETYPTICYKSDSISKTNEGYVTTGSLTIRNVTKIVSIPFTFKNNTFKGELEINRLNYNIGEDYGTFRVGKSATVTITCVLN</sequence>
<feature type="signal peptide" evidence="1">
    <location>
        <begin position="1"/>
        <end position="20"/>
    </location>
</feature>
<name>G2EBH1_9FLAO</name>
<dbReference type="PANTHER" id="PTHR34406:SF1">
    <property type="entry name" value="PROTEIN YCEI"/>
    <property type="match status" value="1"/>
</dbReference>
<gene>
    <name evidence="3" type="ORF">BZARG_850</name>
</gene>
<dbReference type="InterPro" id="IPR007372">
    <property type="entry name" value="Lipid/polyisoprenoid-bd_YceI"/>
</dbReference>
<evidence type="ECO:0000259" key="2">
    <source>
        <dbReference type="SMART" id="SM00867"/>
    </source>
</evidence>
<feature type="chain" id="PRO_5020585221" evidence="1">
    <location>
        <begin position="21"/>
        <end position="174"/>
    </location>
</feature>
<dbReference type="AlphaFoldDB" id="G2EBH1"/>
<dbReference type="Proteomes" id="UP000003730">
    <property type="component" value="Unassembled WGS sequence"/>
</dbReference>
<dbReference type="PANTHER" id="PTHR34406">
    <property type="entry name" value="PROTEIN YCEI"/>
    <property type="match status" value="1"/>
</dbReference>
<dbReference type="Gene3D" id="2.40.128.110">
    <property type="entry name" value="Lipid/polyisoprenoid-binding, YceI-like"/>
    <property type="match status" value="1"/>
</dbReference>